<evidence type="ECO:0000256" key="1">
    <source>
        <dbReference type="ARBA" id="ARBA00004442"/>
    </source>
</evidence>
<dbReference type="RefSeq" id="WP_115503131.1">
    <property type="nucleotide sequence ID" value="NZ_CABMMK010000005.1"/>
</dbReference>
<dbReference type="AlphaFoldDB" id="A0A3E4KX53"/>
<accession>A0A3E4KX53</accession>
<protein>
    <submittedName>
        <fullName evidence="9">RagB/SusD family nutrient uptake outer membrane protein</fullName>
    </submittedName>
</protein>
<dbReference type="Pfam" id="PF07980">
    <property type="entry name" value="SusD_RagB"/>
    <property type="match status" value="1"/>
</dbReference>
<name>A0A3E4KX53_9BACE</name>
<evidence type="ECO:0000313" key="9">
    <source>
        <dbReference type="EMBL" id="RGT50611.1"/>
    </source>
</evidence>
<evidence type="ECO:0000313" key="10">
    <source>
        <dbReference type="Proteomes" id="UP000284772"/>
    </source>
</evidence>
<evidence type="ECO:0000256" key="2">
    <source>
        <dbReference type="ARBA" id="ARBA00006275"/>
    </source>
</evidence>
<feature type="domain" description="SusD-like N-terminal" evidence="8">
    <location>
        <begin position="44"/>
        <end position="221"/>
    </location>
</feature>
<evidence type="ECO:0000259" key="7">
    <source>
        <dbReference type="Pfam" id="PF07980"/>
    </source>
</evidence>
<keyword evidence="5" id="KW-0998">Cell outer membrane</keyword>
<dbReference type="EMBL" id="QRWT01000014">
    <property type="protein sequence ID" value="RGT50611.1"/>
    <property type="molecule type" value="Genomic_DNA"/>
</dbReference>
<feature type="signal peptide" evidence="6">
    <location>
        <begin position="1"/>
        <end position="24"/>
    </location>
</feature>
<evidence type="ECO:0000256" key="3">
    <source>
        <dbReference type="ARBA" id="ARBA00022729"/>
    </source>
</evidence>
<sequence length="582" mass="67170">MKAIYKIVAILCCCAMSFSCSDFLEEEVYDFYAPQNVYKTAKDAENAIVGVYEPLLSTRLFGENMFKYIDLDHDHICCETWIGKALSEGVWDQLNETNAIWEYFYKIVERANEVIAKVPPIEMDETRKNHILGEAYFLRAFSYFYMVRMWGDLPIRTQNFDPSSYNYSTPRSSIKDVYETVIIPDLKQAELLMQFKGSELNLPVGRATKGAAKALLSKVYLHIASASMPDASVYVKCGYQSNANSFRTSQVGNNVEVFTKDVVKGYEAFDSNSYFQLAMEKSKELIAIEGSVSGYKLKNTFMNTFQNLQTDDEEVIFVLGTANDPNFMSRYLDYYSYKSGDIAYSKWIGRGYIFVSNAFYNSYKEEEYGSIDDQRIKDGFSHLYRKYDNTGNYTWRVYPDTERDIYQEQVPNETLLDENDSGFTTKYDWFNGSSADKYTDATLPFLRYADVLLMYAEAMNEVHGPTFVDEFGKSTIDYVNVVRGRSDAKLVSFDTEYAMNASKLSERIGMRSFILAERGRELYQELNRAFDLKRWGVYLQVMNKVNAVRNIGKARQERNLLYPLPKSEMDANMYIESNNPGW</sequence>
<proteinExistence type="inferred from homology"/>
<dbReference type="PROSITE" id="PS51257">
    <property type="entry name" value="PROKAR_LIPOPROTEIN"/>
    <property type="match status" value="1"/>
</dbReference>
<comment type="similarity">
    <text evidence="2">Belongs to the SusD family.</text>
</comment>
<keyword evidence="3 6" id="KW-0732">Signal</keyword>
<evidence type="ECO:0000256" key="5">
    <source>
        <dbReference type="ARBA" id="ARBA00023237"/>
    </source>
</evidence>
<feature type="domain" description="RagB/SusD" evidence="7">
    <location>
        <begin position="344"/>
        <end position="582"/>
    </location>
</feature>
<comment type="subcellular location">
    <subcellularLocation>
        <location evidence="1">Cell outer membrane</location>
    </subcellularLocation>
</comment>
<evidence type="ECO:0000256" key="4">
    <source>
        <dbReference type="ARBA" id="ARBA00023136"/>
    </source>
</evidence>
<dbReference type="SUPFAM" id="SSF48452">
    <property type="entry name" value="TPR-like"/>
    <property type="match status" value="1"/>
</dbReference>
<reference evidence="9 10" key="1">
    <citation type="submission" date="2018-08" db="EMBL/GenBank/DDBJ databases">
        <title>A genome reference for cultivated species of the human gut microbiota.</title>
        <authorList>
            <person name="Zou Y."/>
            <person name="Xue W."/>
            <person name="Luo G."/>
        </authorList>
    </citation>
    <scope>NUCLEOTIDE SEQUENCE [LARGE SCALE GENOMIC DNA]</scope>
    <source>
        <strain evidence="9 10">AF19-10AC</strain>
    </source>
</reference>
<gene>
    <name evidence="9" type="ORF">DWX27_13665</name>
</gene>
<dbReference type="Gene3D" id="1.25.40.390">
    <property type="match status" value="1"/>
</dbReference>
<organism evidence="9 10">
    <name type="scientific">Bacteroides intestinalis</name>
    <dbReference type="NCBI Taxonomy" id="329854"/>
    <lineage>
        <taxon>Bacteria</taxon>
        <taxon>Pseudomonadati</taxon>
        <taxon>Bacteroidota</taxon>
        <taxon>Bacteroidia</taxon>
        <taxon>Bacteroidales</taxon>
        <taxon>Bacteroidaceae</taxon>
        <taxon>Bacteroides</taxon>
    </lineage>
</organism>
<dbReference type="Pfam" id="PF14322">
    <property type="entry name" value="SusD-like_3"/>
    <property type="match status" value="1"/>
</dbReference>
<keyword evidence="4" id="KW-0472">Membrane</keyword>
<dbReference type="InterPro" id="IPR011990">
    <property type="entry name" value="TPR-like_helical_dom_sf"/>
</dbReference>
<dbReference type="InterPro" id="IPR033985">
    <property type="entry name" value="SusD-like_N"/>
</dbReference>
<dbReference type="GO" id="GO:0009279">
    <property type="term" value="C:cell outer membrane"/>
    <property type="evidence" value="ECO:0007669"/>
    <property type="project" value="UniProtKB-SubCell"/>
</dbReference>
<evidence type="ECO:0000259" key="8">
    <source>
        <dbReference type="Pfam" id="PF14322"/>
    </source>
</evidence>
<feature type="chain" id="PRO_5043182435" evidence="6">
    <location>
        <begin position="25"/>
        <end position="582"/>
    </location>
</feature>
<comment type="caution">
    <text evidence="9">The sequence shown here is derived from an EMBL/GenBank/DDBJ whole genome shotgun (WGS) entry which is preliminary data.</text>
</comment>
<evidence type="ECO:0000256" key="6">
    <source>
        <dbReference type="SAM" id="SignalP"/>
    </source>
</evidence>
<dbReference type="InterPro" id="IPR012944">
    <property type="entry name" value="SusD_RagB_dom"/>
</dbReference>
<dbReference type="Proteomes" id="UP000284772">
    <property type="component" value="Unassembled WGS sequence"/>
</dbReference>